<dbReference type="Proteomes" id="UP000242791">
    <property type="component" value="Unassembled WGS sequence"/>
</dbReference>
<keyword evidence="2" id="KW-1185">Reference proteome</keyword>
<evidence type="ECO:0000313" key="2">
    <source>
        <dbReference type="Proteomes" id="UP000242791"/>
    </source>
</evidence>
<organism evidence="1 2">
    <name type="scientific">Blastomyces percursus</name>
    <dbReference type="NCBI Taxonomy" id="1658174"/>
    <lineage>
        <taxon>Eukaryota</taxon>
        <taxon>Fungi</taxon>
        <taxon>Dikarya</taxon>
        <taxon>Ascomycota</taxon>
        <taxon>Pezizomycotina</taxon>
        <taxon>Eurotiomycetes</taxon>
        <taxon>Eurotiomycetidae</taxon>
        <taxon>Onygenales</taxon>
        <taxon>Ajellomycetaceae</taxon>
        <taxon>Blastomyces</taxon>
    </lineage>
</organism>
<accession>A0A1J9P011</accession>
<proteinExistence type="predicted"/>
<dbReference type="VEuPathDB" id="FungiDB:ACJ73_09919"/>
<dbReference type="OrthoDB" id="4217619at2759"/>
<evidence type="ECO:0000313" key="1">
    <source>
        <dbReference type="EMBL" id="OJD10145.1"/>
    </source>
</evidence>
<name>A0A1J9P011_9EURO</name>
<gene>
    <name evidence="1" type="ORF">ACJ73_09919</name>
</gene>
<dbReference type="STRING" id="1658174.A0A1J9P011"/>
<protein>
    <submittedName>
        <fullName evidence="1">Uncharacterized protein</fullName>
    </submittedName>
</protein>
<dbReference type="AlphaFoldDB" id="A0A1J9P011"/>
<comment type="caution">
    <text evidence="1">The sequence shown here is derived from an EMBL/GenBank/DDBJ whole genome shotgun (WGS) entry which is preliminary data.</text>
</comment>
<sequence length="117" mass="12904">MFFYDGRAVQVECHVWDIKRDLALLKIIAVESDSGSAMSDHKRNDNHNHSGSFPYVAIANCTPVMNAPIICIGQRGSEDLESTTVRKTDDGLVEISHGAFRGMIPGADLCINRHFEA</sequence>
<reference evidence="1 2" key="1">
    <citation type="submission" date="2015-08" db="EMBL/GenBank/DDBJ databases">
        <title>Emmonsia species relationships and genome sequence.</title>
        <authorList>
            <person name="Cuomo C.A."/>
            <person name="Schwartz I.S."/>
            <person name="Kenyon C."/>
            <person name="De Hoog G.S."/>
            <person name="Govender N.P."/>
            <person name="Botha A."/>
            <person name="Moreno L."/>
            <person name="De Vries M."/>
            <person name="Munoz J.F."/>
            <person name="Stielow J.B."/>
        </authorList>
    </citation>
    <scope>NUCLEOTIDE SEQUENCE [LARGE SCALE GENOMIC DNA]</scope>
    <source>
        <strain evidence="1 2">EI222</strain>
    </source>
</reference>
<dbReference type="EMBL" id="LGTZ01003129">
    <property type="protein sequence ID" value="OJD10145.1"/>
    <property type="molecule type" value="Genomic_DNA"/>
</dbReference>